<reference evidence="10 11" key="2">
    <citation type="submission" date="2019-01" db="EMBL/GenBank/DDBJ databases">
        <title>A chromosome length genome reference of the Java medaka (oryzias javanicus).</title>
        <authorList>
            <person name="Herpin A."/>
            <person name="Takehana Y."/>
            <person name="Naruse K."/>
            <person name="Ansai S."/>
            <person name="Kawaguchi M."/>
        </authorList>
    </citation>
    <scope>NUCLEOTIDE SEQUENCE [LARGE SCALE GENOMIC DNA]</scope>
    <source>
        <strain evidence="10">RS831</strain>
        <tissue evidence="10">Whole body</tissue>
    </source>
</reference>
<dbReference type="InterPro" id="IPR057051">
    <property type="entry name" value="PARP14_RPM_1"/>
</dbReference>
<evidence type="ECO:0000256" key="1">
    <source>
        <dbReference type="ARBA" id="ARBA00000900"/>
    </source>
</evidence>
<organism evidence="10 11">
    <name type="scientific">Oryzias javanicus</name>
    <name type="common">Javanese ricefish</name>
    <name type="synonym">Aplocheilus javanicus</name>
    <dbReference type="NCBI Taxonomy" id="123683"/>
    <lineage>
        <taxon>Eukaryota</taxon>
        <taxon>Metazoa</taxon>
        <taxon>Chordata</taxon>
        <taxon>Craniata</taxon>
        <taxon>Vertebrata</taxon>
        <taxon>Euteleostomi</taxon>
        <taxon>Actinopterygii</taxon>
        <taxon>Neopterygii</taxon>
        <taxon>Teleostei</taxon>
        <taxon>Neoteleostei</taxon>
        <taxon>Acanthomorphata</taxon>
        <taxon>Ovalentaria</taxon>
        <taxon>Atherinomorphae</taxon>
        <taxon>Beloniformes</taxon>
        <taxon>Adrianichthyidae</taxon>
        <taxon>Oryziinae</taxon>
        <taxon>Oryzias</taxon>
    </lineage>
</organism>
<evidence type="ECO:0000256" key="7">
    <source>
        <dbReference type="SAM" id="Coils"/>
    </source>
</evidence>
<keyword evidence="5" id="KW-0479">Metal-binding</keyword>
<dbReference type="Pfam" id="PF18102">
    <property type="entry name" value="DTC"/>
    <property type="match status" value="1"/>
</dbReference>
<evidence type="ECO:0000256" key="5">
    <source>
        <dbReference type="ARBA" id="ARBA00022723"/>
    </source>
</evidence>
<sequence length="1060" mass="117440">MAEPGRTIRVSSLPTDIEDKRLKDKLFIHFLRERNGGGEIDSIVIDRAGSALITFEDSGMAQRIIQRRRHTLEVDEKKYKLAASEHRERLDPDQVILNLTATVDCRLLPGGVTALIRLSKSHDVRINFTPTQDCWTIQGSYSVMQAALTQLLVPPGGQESANKNASDSSAPSSSRSVQTSQMTRTKDSEDEPVKQREKHRSRKISDERDSSSSRKAASGDKDRNERSKPDSPPSSSAEDCTLIMDADVFQYLHQLCRKEYQDILDRYNIEAEDLTSQGLTTLLLKATQTEKGGEQERLRQAKQAIGQLYLENECKICRGELSKRILFNIRDLQKAMKFLRSKYPKLLLNEDEQNVYIIGSSSDVSAAKRLLLGLEEDGIKLEQVSSDLSPKDPVSHCSVEEQSPVVATSAEGCHNKILKLTLRSSESDRKREPSKTYTLAARFKHSGITGLGDRPRDFTTNLLTSKQAQIRSSANVPVETSDISGKEFTSVLPQNTGEDILFKSRDTASPIMANTLPPMDSQYQLSPRLSSLSGGSAPSPPGSGQSLKRANSFSGTLQEKSPKSPEDSSKLTVRGRSSSFGGKTAKPKQQVHSEEISDISQVMWLHINDAYRTRVEELTSDLQMTECTSPDSKNLTLILRGADFSKVMSCKQRLQRLVDSVRSDFSVNKVNMTDLDVFDMADETLLACLSEIKNSYKKVTVHSLDNGFFLLGPKEMCNQIQAILLEVFERDPGRHHYSNPYLQMNAGQSNSLYFHNNFQRMLETQTAKANRTDDSLQWKTTYSSDFGKKELANGSLHPSPVTKENIPREKVRSPSVPEAHGSKSRRPPHGNVSATSSDAFAGFVNGIAPRIAEKERTGGVTPRNGSGLRLAETENSPDQYSSSQKNPVGSCVCGEKMESSARTKCGLIVCQKCLRKHHVTCSVCPKTDQTPQGIEGQMKVSKLDLMLPGYNQYGVIKITYTIPDGFQGASHPSPGKPFRGGTFEAFFPDCDAVRKLLPRLQEAFKRGLTFTVKGNETDAKVVWNAIPHKTSLHEGKAKGGYPDSTYLTVLSDTLKKHGIE</sequence>
<feature type="compositionally biased region" description="Polar residues" evidence="8">
    <location>
        <begin position="873"/>
        <end position="885"/>
    </location>
</feature>
<accession>A0A3S2PLG0</accession>
<dbReference type="GO" id="GO:0046872">
    <property type="term" value="F:metal ion binding"/>
    <property type="evidence" value="ECO:0007669"/>
    <property type="project" value="UniProtKB-KW"/>
</dbReference>
<feature type="coiled-coil region" evidence="7">
    <location>
        <begin position="257"/>
        <end position="304"/>
    </location>
</feature>
<dbReference type="OMA" id="QRTKCGA"/>
<evidence type="ECO:0000256" key="2">
    <source>
        <dbReference type="ARBA" id="ARBA00004906"/>
    </source>
</evidence>
<comment type="pathway">
    <text evidence="2">Protein modification; protein ubiquitination.</text>
</comment>
<feature type="compositionally biased region" description="Low complexity" evidence="8">
    <location>
        <begin position="525"/>
        <end position="547"/>
    </location>
</feature>
<dbReference type="Proteomes" id="UP000283210">
    <property type="component" value="Chromosome 8"/>
</dbReference>
<feature type="region of interest" description="Disordered" evidence="8">
    <location>
        <begin position="789"/>
        <end position="837"/>
    </location>
</feature>
<dbReference type="InterPro" id="IPR039396">
    <property type="entry name" value="Deltex_C"/>
</dbReference>
<keyword evidence="6" id="KW-0694">RNA-binding</keyword>
<name>A0A3S2PLG0_ORYJA</name>
<dbReference type="InterPro" id="IPR039399">
    <property type="entry name" value="Deltex_C_sf"/>
</dbReference>
<feature type="domain" description="RRM" evidence="9">
    <location>
        <begin position="6"/>
        <end position="86"/>
    </location>
</feature>
<feature type="region of interest" description="Disordered" evidence="8">
    <location>
        <begin position="154"/>
        <end position="239"/>
    </location>
</feature>
<feature type="compositionally biased region" description="Polar residues" evidence="8">
    <location>
        <begin position="548"/>
        <end position="558"/>
    </location>
</feature>
<reference evidence="10 11" key="1">
    <citation type="submission" date="2018-11" db="EMBL/GenBank/DDBJ databases">
        <authorList>
            <person name="Lopez-Roques C."/>
            <person name="Donnadieu C."/>
            <person name="Bouchez O."/>
            <person name="Klopp C."/>
            <person name="Cabau C."/>
            <person name="Zahm M."/>
        </authorList>
    </citation>
    <scope>NUCLEOTIDE SEQUENCE [LARGE SCALE GENOMIC DNA]</scope>
    <source>
        <strain evidence="10">RS831</strain>
        <tissue evidence="10">Whole body</tissue>
    </source>
</reference>
<dbReference type="InterPro" id="IPR048409">
    <property type="entry name" value="DTX3L_KH-like"/>
</dbReference>
<feature type="compositionally biased region" description="Low complexity" evidence="8">
    <location>
        <begin position="160"/>
        <end position="180"/>
    </location>
</feature>
<feature type="region of interest" description="Disordered" evidence="8">
    <location>
        <begin position="511"/>
        <end position="594"/>
    </location>
</feature>
<dbReference type="Pfam" id="PF23222">
    <property type="entry name" value="RRM_PARP14_1"/>
    <property type="match status" value="1"/>
</dbReference>
<dbReference type="Gene3D" id="3.30.70.330">
    <property type="match status" value="1"/>
</dbReference>
<evidence type="ECO:0000313" key="10">
    <source>
        <dbReference type="EMBL" id="RVE69836.1"/>
    </source>
</evidence>
<dbReference type="GO" id="GO:0007219">
    <property type="term" value="P:Notch signaling pathway"/>
    <property type="evidence" value="ECO:0007669"/>
    <property type="project" value="InterPro"/>
</dbReference>
<dbReference type="EC" id="2.3.2.27" evidence="3"/>
<evidence type="ECO:0000256" key="3">
    <source>
        <dbReference type="ARBA" id="ARBA00012483"/>
    </source>
</evidence>
<dbReference type="GO" id="GO:0016567">
    <property type="term" value="P:protein ubiquitination"/>
    <property type="evidence" value="ECO:0007669"/>
    <property type="project" value="UniProtKB-UniPathway"/>
</dbReference>
<dbReference type="UniPathway" id="UPA00143"/>
<evidence type="ECO:0000259" key="9">
    <source>
        <dbReference type="PROSITE" id="PS50102"/>
    </source>
</evidence>
<proteinExistence type="predicted"/>
<dbReference type="GO" id="GO:0003723">
    <property type="term" value="F:RNA binding"/>
    <property type="evidence" value="ECO:0007669"/>
    <property type="project" value="UniProtKB-UniRule"/>
</dbReference>
<comment type="catalytic activity">
    <reaction evidence="1">
        <text>S-ubiquitinyl-[E2 ubiquitin-conjugating enzyme]-L-cysteine + [acceptor protein]-L-lysine = [E2 ubiquitin-conjugating enzyme]-L-cysteine + N(6)-ubiquitinyl-[acceptor protein]-L-lysine.</text>
        <dbReference type="EC" id="2.3.2.27"/>
    </reaction>
</comment>
<dbReference type="Gene3D" id="3.30.390.130">
    <property type="match status" value="1"/>
</dbReference>
<feature type="compositionally biased region" description="Basic and acidic residues" evidence="8">
    <location>
        <begin position="203"/>
        <end position="229"/>
    </location>
</feature>
<dbReference type="Pfam" id="PF21718">
    <property type="entry name" value="KH_DTX3L"/>
    <property type="match status" value="1"/>
</dbReference>
<evidence type="ECO:0000256" key="8">
    <source>
        <dbReference type="SAM" id="MobiDB-lite"/>
    </source>
</evidence>
<protein>
    <recommendedName>
        <fullName evidence="3">RING-type E3 ubiquitin transferase</fullName>
        <ecNumber evidence="3">2.3.2.27</ecNumber>
    </recommendedName>
</protein>
<keyword evidence="4" id="KW-0808">Transferase</keyword>
<dbReference type="PROSITE" id="PS50102">
    <property type="entry name" value="RRM"/>
    <property type="match status" value="1"/>
</dbReference>
<dbReference type="PANTHER" id="PTHR12622">
    <property type="entry name" value="DELTEX-RELATED"/>
    <property type="match status" value="1"/>
</dbReference>
<feature type="compositionally biased region" description="Basic and acidic residues" evidence="8">
    <location>
        <begin position="560"/>
        <end position="569"/>
    </location>
</feature>
<dbReference type="EMBL" id="CM012444">
    <property type="protein sequence ID" value="RVE69836.1"/>
    <property type="molecule type" value="Genomic_DNA"/>
</dbReference>
<dbReference type="InterPro" id="IPR012677">
    <property type="entry name" value="Nucleotide-bd_a/b_plait_sf"/>
</dbReference>
<dbReference type="InterPro" id="IPR000504">
    <property type="entry name" value="RRM_dom"/>
</dbReference>
<evidence type="ECO:0000313" key="11">
    <source>
        <dbReference type="Proteomes" id="UP000283210"/>
    </source>
</evidence>
<dbReference type="GO" id="GO:0061630">
    <property type="term" value="F:ubiquitin protein ligase activity"/>
    <property type="evidence" value="ECO:0007669"/>
    <property type="project" value="UniProtKB-EC"/>
</dbReference>
<feature type="region of interest" description="Disordered" evidence="8">
    <location>
        <begin position="853"/>
        <end position="885"/>
    </location>
</feature>
<evidence type="ECO:0000256" key="4">
    <source>
        <dbReference type="ARBA" id="ARBA00022679"/>
    </source>
</evidence>
<gene>
    <name evidence="10" type="ORF">OJAV_G00081610</name>
</gene>
<dbReference type="AlphaFoldDB" id="A0A3S2PLG0"/>
<feature type="compositionally biased region" description="Basic and acidic residues" evidence="8">
    <location>
        <begin position="184"/>
        <end position="195"/>
    </location>
</feature>
<evidence type="ECO:0000256" key="6">
    <source>
        <dbReference type="PROSITE-ProRule" id="PRU00176"/>
    </source>
</evidence>
<dbReference type="InterPro" id="IPR039398">
    <property type="entry name" value="Deltex_fam"/>
</dbReference>
<keyword evidence="11" id="KW-1185">Reference proteome</keyword>
<dbReference type="OrthoDB" id="527344at2759"/>
<keyword evidence="7" id="KW-0175">Coiled coil</keyword>